<comment type="caution">
    <text evidence="1">The sequence shown here is derived from an EMBL/GenBank/DDBJ whole genome shotgun (WGS) entry which is preliminary data.</text>
</comment>
<evidence type="ECO:0000313" key="2">
    <source>
        <dbReference type="Proteomes" id="UP000030377"/>
    </source>
</evidence>
<dbReference type="GeneID" id="46488839"/>
<dbReference type="PATRIC" id="fig|375.38.peg.186"/>
<sequence length="267" mass="28624">MTTCISGSRLMTILPVAVISFSSIQRSQAAMDCGAVLTMDNQSPAHGASSYGRRSEERCEGTIREDQAGSVGVAILRLEVLPRVDLTLVKTVTITRTADIPKGASAIATILERTAQHFYRLDAALDKAKAVAWPLDDVAKPLGVSLTSLDLVGRIQDPAQPGQTIFFPIALRQPQSAGPSEQSDLALRMMLTAPARNVSVSVGRSDLSNKCTVDRELLSLASSSPSTPIELTLPAAIPRMFCIEVTFSTKNLDGKFVEGSTYLSFRK</sequence>
<reference evidence="1 2" key="1">
    <citation type="submission" date="2014-09" db="EMBL/GenBank/DDBJ databases">
        <title>Draft genome of Bradyrhizobium japonicum Is-34.</title>
        <authorList>
            <person name="Tsurumaru H."/>
            <person name="Yamakawa T."/>
            <person name="Hashimoto S."/>
            <person name="Okizaki K."/>
            <person name="Kanesaki Y."/>
            <person name="Yoshikawa H."/>
            <person name="Yajima S."/>
        </authorList>
    </citation>
    <scope>NUCLEOTIDE SEQUENCE [LARGE SCALE GENOMIC DNA]</scope>
    <source>
        <strain evidence="1 2">Is-34</strain>
    </source>
</reference>
<dbReference type="AlphaFoldDB" id="A0A0A3XR95"/>
<name>A0A0A3XR95_BRAJP</name>
<proteinExistence type="predicted"/>
<dbReference type="RefSeq" id="WP_014498104.1">
    <property type="nucleotide sequence ID" value="NZ_BJNK01000019.1"/>
</dbReference>
<organism evidence="1 2">
    <name type="scientific">Bradyrhizobium japonicum</name>
    <dbReference type="NCBI Taxonomy" id="375"/>
    <lineage>
        <taxon>Bacteria</taxon>
        <taxon>Pseudomonadati</taxon>
        <taxon>Pseudomonadota</taxon>
        <taxon>Alphaproteobacteria</taxon>
        <taxon>Hyphomicrobiales</taxon>
        <taxon>Nitrobacteraceae</taxon>
        <taxon>Bradyrhizobium</taxon>
    </lineage>
</organism>
<accession>A0A0A3XR95</accession>
<dbReference type="KEGG" id="bjp:RN69_39950"/>
<dbReference type="Proteomes" id="UP000030377">
    <property type="component" value="Unassembled WGS sequence"/>
</dbReference>
<gene>
    <name evidence="1" type="ORF">MA20_25695</name>
</gene>
<protein>
    <submittedName>
        <fullName evidence="1">Uncharacterized protein</fullName>
    </submittedName>
</protein>
<evidence type="ECO:0000313" key="1">
    <source>
        <dbReference type="EMBL" id="KGT76952.1"/>
    </source>
</evidence>
<dbReference type="EMBL" id="JRPN01000019">
    <property type="protein sequence ID" value="KGT76952.1"/>
    <property type="molecule type" value="Genomic_DNA"/>
</dbReference>